<keyword evidence="2" id="KW-0472">Membrane</keyword>
<feature type="transmembrane region" description="Helical" evidence="2">
    <location>
        <begin position="165"/>
        <end position="183"/>
    </location>
</feature>
<evidence type="ECO:0000313" key="4">
    <source>
        <dbReference type="Proteomes" id="UP000663843"/>
    </source>
</evidence>
<dbReference type="EMBL" id="CAJMWT010002157">
    <property type="protein sequence ID" value="CAE6434543.1"/>
    <property type="molecule type" value="Genomic_DNA"/>
</dbReference>
<feature type="compositionally biased region" description="Basic and acidic residues" evidence="1">
    <location>
        <begin position="308"/>
        <end position="326"/>
    </location>
</feature>
<dbReference type="PANTHER" id="PTHR35179">
    <property type="entry name" value="PROTEIN CBG02620"/>
    <property type="match status" value="1"/>
</dbReference>
<sequence>MWPTFKTEEPIKPPVILQGDIRVATLAFGFTIGFGWFVAWHAIRQTRKTRRWSAYIIMCWSEIFVCTVFAIICWLYLCEIIGYSFWFYFWILTMWAFQVQFLLQIIVNRICILLPTPSRKFWLKFTIAAWITAINIAVYCIWIPAKLQISEKYHHINLYWDRTEKILYLITDAILNWMFINIIKKRLVAMGLKKYDKLVKFNERIILVSLSMDVLIIVMMSYRNDFVYMQFHPVAYMVKLEIEMCMSRLMVKVATGTGVNVYEGPDHTSSQTNTNSRDVGRPITFNQGRSVNIQVATQVITHTDHEIEDQEAHELEERDHKPRPLDDSDIESGSRLRTISLVPEDDQESTRTADTTTQKRGDWVATNPQGWRDENCGGDQDRRAVTFSPPPPEVRPRTAESDDDCNEGTFVSYLGTTNVRVLHSSNRDPVQTP</sequence>
<feature type="transmembrane region" description="Helical" evidence="2">
    <location>
        <begin position="55"/>
        <end position="77"/>
    </location>
</feature>
<protein>
    <recommendedName>
        <fullName evidence="5">Transmembrane protein</fullName>
    </recommendedName>
</protein>
<comment type="caution">
    <text evidence="3">The sequence shown here is derived from an EMBL/GenBank/DDBJ whole genome shotgun (WGS) entry which is preliminary data.</text>
</comment>
<feature type="transmembrane region" description="Helical" evidence="2">
    <location>
        <begin position="23"/>
        <end position="43"/>
    </location>
</feature>
<dbReference type="PANTHER" id="PTHR35179:SF1">
    <property type="entry name" value="INTEGRAL MEMBRANE PROTEIN"/>
    <property type="match status" value="1"/>
</dbReference>
<keyword evidence="2" id="KW-1133">Transmembrane helix</keyword>
<feature type="compositionally biased region" description="Basic and acidic residues" evidence="1">
    <location>
        <begin position="371"/>
        <end position="384"/>
    </location>
</feature>
<evidence type="ECO:0000313" key="3">
    <source>
        <dbReference type="EMBL" id="CAE6434543.1"/>
    </source>
</evidence>
<gene>
    <name evidence="3" type="ORF">RDB_LOCUS68073</name>
</gene>
<proteinExistence type="predicted"/>
<keyword evidence="2" id="KW-0812">Transmembrane</keyword>
<evidence type="ECO:0000256" key="1">
    <source>
        <dbReference type="SAM" id="MobiDB-lite"/>
    </source>
</evidence>
<feature type="transmembrane region" description="Helical" evidence="2">
    <location>
        <begin position="127"/>
        <end position="145"/>
    </location>
</feature>
<organism evidence="3 4">
    <name type="scientific">Rhizoctonia solani</name>
    <dbReference type="NCBI Taxonomy" id="456999"/>
    <lineage>
        <taxon>Eukaryota</taxon>
        <taxon>Fungi</taxon>
        <taxon>Dikarya</taxon>
        <taxon>Basidiomycota</taxon>
        <taxon>Agaricomycotina</taxon>
        <taxon>Agaricomycetes</taxon>
        <taxon>Cantharellales</taxon>
        <taxon>Ceratobasidiaceae</taxon>
        <taxon>Rhizoctonia</taxon>
    </lineage>
</organism>
<evidence type="ECO:0008006" key="5">
    <source>
        <dbReference type="Google" id="ProtNLM"/>
    </source>
</evidence>
<evidence type="ECO:0000256" key="2">
    <source>
        <dbReference type="SAM" id="Phobius"/>
    </source>
</evidence>
<feature type="transmembrane region" description="Helical" evidence="2">
    <location>
        <begin position="83"/>
        <end position="107"/>
    </location>
</feature>
<dbReference type="Proteomes" id="UP000663843">
    <property type="component" value="Unassembled WGS sequence"/>
</dbReference>
<reference evidence="3" key="1">
    <citation type="submission" date="2021-01" db="EMBL/GenBank/DDBJ databases">
        <authorList>
            <person name="Kaushik A."/>
        </authorList>
    </citation>
    <scope>NUCLEOTIDE SEQUENCE</scope>
    <source>
        <strain evidence="3">AG2-2IIIB</strain>
    </source>
</reference>
<feature type="transmembrane region" description="Helical" evidence="2">
    <location>
        <begin position="204"/>
        <end position="222"/>
    </location>
</feature>
<accession>A0A8H2XVE0</accession>
<feature type="region of interest" description="Disordered" evidence="1">
    <location>
        <begin position="308"/>
        <end position="406"/>
    </location>
</feature>
<name>A0A8H2XVE0_9AGAM</name>
<dbReference type="AlphaFoldDB" id="A0A8H2XVE0"/>